<dbReference type="InterPro" id="IPR038379">
    <property type="entry name" value="SecE_sf"/>
</dbReference>
<evidence type="ECO:0000256" key="9">
    <source>
        <dbReference type="SAM" id="Phobius"/>
    </source>
</evidence>
<keyword evidence="8 9" id="KW-0472">Membrane</keyword>
<dbReference type="GO" id="GO:0006605">
    <property type="term" value="P:protein targeting"/>
    <property type="evidence" value="ECO:0007669"/>
    <property type="project" value="InterPro"/>
</dbReference>
<evidence type="ECO:0000313" key="10">
    <source>
        <dbReference type="EMBL" id="HGW59878.1"/>
    </source>
</evidence>
<sequence>MKEKERVNKTVGTTSNAVRLPKISFSDFIRGTWVELRYKVKWPTRKELFQDSSVVIAFVVFWAVYVGVWDFIFAQLLKLILSR</sequence>
<protein>
    <submittedName>
        <fullName evidence="10">Preprotein translocase subunit SecE</fullName>
    </submittedName>
</protein>
<reference evidence="10" key="1">
    <citation type="journal article" date="2020" name="mSystems">
        <title>Genome- and Community-Level Interaction Insights into Carbon Utilization and Element Cycling Functions of Hydrothermarchaeota in Hydrothermal Sediment.</title>
        <authorList>
            <person name="Zhou Z."/>
            <person name="Liu Y."/>
            <person name="Xu W."/>
            <person name="Pan J."/>
            <person name="Luo Z.H."/>
            <person name="Li M."/>
        </authorList>
    </citation>
    <scope>NUCLEOTIDE SEQUENCE [LARGE SCALE GENOMIC DNA]</scope>
    <source>
        <strain evidence="10">SpSt-794</strain>
    </source>
</reference>
<gene>
    <name evidence="10" type="primary">secE</name>
    <name evidence="10" type="ORF">ENV82_00315</name>
</gene>
<evidence type="ECO:0000256" key="1">
    <source>
        <dbReference type="ARBA" id="ARBA00004370"/>
    </source>
</evidence>
<comment type="subcellular location">
    <subcellularLocation>
        <location evidence="1">Membrane</location>
    </subcellularLocation>
</comment>
<dbReference type="PANTHER" id="PTHR33910:SF1">
    <property type="entry name" value="PROTEIN TRANSLOCASE SUBUNIT SECE"/>
    <property type="match status" value="1"/>
</dbReference>
<keyword evidence="4 9" id="KW-0812">Transmembrane</keyword>
<comment type="caution">
    <text evidence="10">The sequence shown here is derived from an EMBL/GenBank/DDBJ whole genome shotgun (WGS) entry which is preliminary data.</text>
</comment>
<keyword evidence="5" id="KW-0653">Protein transport</keyword>
<dbReference type="GO" id="GO:0008320">
    <property type="term" value="F:protein transmembrane transporter activity"/>
    <property type="evidence" value="ECO:0007669"/>
    <property type="project" value="InterPro"/>
</dbReference>
<dbReference type="GO" id="GO:0005886">
    <property type="term" value="C:plasma membrane"/>
    <property type="evidence" value="ECO:0007669"/>
    <property type="project" value="TreeGrafter"/>
</dbReference>
<dbReference type="InterPro" id="IPR005807">
    <property type="entry name" value="SecE_bac"/>
</dbReference>
<evidence type="ECO:0000256" key="2">
    <source>
        <dbReference type="ARBA" id="ARBA00022448"/>
    </source>
</evidence>
<accession>A0A7C4XTM5</accession>
<dbReference type="InterPro" id="IPR001901">
    <property type="entry name" value="Translocase_SecE/Sec61-g"/>
</dbReference>
<dbReference type="GO" id="GO:0006886">
    <property type="term" value="P:intracellular protein transport"/>
    <property type="evidence" value="ECO:0007669"/>
    <property type="project" value="InterPro"/>
</dbReference>
<evidence type="ECO:0000256" key="7">
    <source>
        <dbReference type="ARBA" id="ARBA00023010"/>
    </source>
</evidence>
<evidence type="ECO:0000256" key="4">
    <source>
        <dbReference type="ARBA" id="ARBA00022692"/>
    </source>
</evidence>
<dbReference type="Pfam" id="PF00584">
    <property type="entry name" value="SecE"/>
    <property type="match status" value="1"/>
</dbReference>
<dbReference type="GO" id="GO:0043952">
    <property type="term" value="P:protein transport by the Sec complex"/>
    <property type="evidence" value="ECO:0007669"/>
    <property type="project" value="TreeGrafter"/>
</dbReference>
<dbReference type="PANTHER" id="PTHR33910">
    <property type="entry name" value="PROTEIN TRANSLOCASE SUBUNIT SECE"/>
    <property type="match status" value="1"/>
</dbReference>
<feature type="transmembrane region" description="Helical" evidence="9">
    <location>
        <begin position="54"/>
        <end position="77"/>
    </location>
</feature>
<evidence type="ECO:0000256" key="3">
    <source>
        <dbReference type="ARBA" id="ARBA00022475"/>
    </source>
</evidence>
<keyword evidence="3" id="KW-1003">Cell membrane</keyword>
<evidence type="ECO:0000256" key="6">
    <source>
        <dbReference type="ARBA" id="ARBA00022989"/>
    </source>
</evidence>
<dbReference type="GO" id="GO:0009306">
    <property type="term" value="P:protein secretion"/>
    <property type="evidence" value="ECO:0007669"/>
    <property type="project" value="InterPro"/>
</dbReference>
<keyword evidence="6 9" id="KW-1133">Transmembrane helix</keyword>
<evidence type="ECO:0000256" key="5">
    <source>
        <dbReference type="ARBA" id="ARBA00022927"/>
    </source>
</evidence>
<proteinExistence type="predicted"/>
<evidence type="ECO:0000256" key="8">
    <source>
        <dbReference type="ARBA" id="ARBA00023136"/>
    </source>
</evidence>
<dbReference type="NCBIfam" id="TIGR00964">
    <property type="entry name" value="secE_bact"/>
    <property type="match status" value="1"/>
</dbReference>
<organism evidence="10">
    <name type="scientific">Caldisericum exile</name>
    <dbReference type="NCBI Taxonomy" id="693075"/>
    <lineage>
        <taxon>Bacteria</taxon>
        <taxon>Pseudomonadati</taxon>
        <taxon>Caldisericota/Cryosericota group</taxon>
        <taxon>Caldisericota</taxon>
        <taxon>Caldisericia</taxon>
        <taxon>Caldisericales</taxon>
        <taxon>Caldisericaceae</taxon>
        <taxon>Caldisericum</taxon>
    </lineage>
</organism>
<keyword evidence="7" id="KW-0811">Translocation</keyword>
<dbReference type="Gene3D" id="1.20.5.1030">
    <property type="entry name" value="Preprotein translocase secy subunit"/>
    <property type="match status" value="1"/>
</dbReference>
<keyword evidence="2" id="KW-0813">Transport</keyword>
<dbReference type="AlphaFoldDB" id="A0A7C4XTM5"/>
<name>A0A7C4XTM5_9BACT</name>
<dbReference type="EMBL" id="DTHV01000013">
    <property type="protein sequence ID" value="HGW59878.1"/>
    <property type="molecule type" value="Genomic_DNA"/>
</dbReference>